<name>A0A0D3JLT0_EMIH1</name>
<protein>
    <recommendedName>
        <fullName evidence="6">Cytochrome b5 heme-binding domain-containing protein</fullName>
    </recommendedName>
</protein>
<dbReference type="PANTHER" id="PTHR19359">
    <property type="entry name" value="CYTOCHROME B5"/>
    <property type="match status" value="1"/>
</dbReference>
<dbReference type="AlphaFoldDB" id="A0A0D3JLT0"/>
<dbReference type="PROSITE" id="PS00191">
    <property type="entry name" value="CYTOCHROME_B5_1"/>
    <property type="match status" value="1"/>
</dbReference>
<dbReference type="PaxDb" id="2903-EOD24465"/>
<dbReference type="Gene3D" id="3.10.120.10">
    <property type="entry name" value="Cytochrome b5-like heme/steroid binding domain"/>
    <property type="match status" value="1"/>
</dbReference>
<reference evidence="8" key="1">
    <citation type="journal article" date="2013" name="Nature">
        <title>Pan genome of the phytoplankton Emiliania underpins its global distribution.</title>
        <authorList>
            <person name="Read B.A."/>
            <person name="Kegel J."/>
            <person name="Klute M.J."/>
            <person name="Kuo A."/>
            <person name="Lefebvre S.C."/>
            <person name="Maumus F."/>
            <person name="Mayer C."/>
            <person name="Miller J."/>
            <person name="Monier A."/>
            <person name="Salamov A."/>
            <person name="Young J."/>
            <person name="Aguilar M."/>
            <person name="Claverie J.M."/>
            <person name="Frickenhaus S."/>
            <person name="Gonzalez K."/>
            <person name="Herman E.K."/>
            <person name="Lin Y.C."/>
            <person name="Napier J."/>
            <person name="Ogata H."/>
            <person name="Sarno A.F."/>
            <person name="Shmutz J."/>
            <person name="Schroeder D."/>
            <person name="de Vargas C."/>
            <person name="Verret F."/>
            <person name="von Dassow P."/>
            <person name="Valentin K."/>
            <person name="Van de Peer Y."/>
            <person name="Wheeler G."/>
            <person name="Dacks J.B."/>
            <person name="Delwiche C.F."/>
            <person name="Dyhrman S.T."/>
            <person name="Glockner G."/>
            <person name="John U."/>
            <person name="Richards T."/>
            <person name="Worden A.Z."/>
            <person name="Zhang X."/>
            <person name="Grigoriev I.V."/>
            <person name="Allen A.E."/>
            <person name="Bidle K."/>
            <person name="Borodovsky M."/>
            <person name="Bowler C."/>
            <person name="Brownlee C."/>
            <person name="Cock J.M."/>
            <person name="Elias M."/>
            <person name="Gladyshev V.N."/>
            <person name="Groth M."/>
            <person name="Guda C."/>
            <person name="Hadaegh A."/>
            <person name="Iglesias-Rodriguez M.D."/>
            <person name="Jenkins J."/>
            <person name="Jones B.M."/>
            <person name="Lawson T."/>
            <person name="Leese F."/>
            <person name="Lindquist E."/>
            <person name="Lobanov A."/>
            <person name="Lomsadze A."/>
            <person name="Malik S.B."/>
            <person name="Marsh M.E."/>
            <person name="Mackinder L."/>
            <person name="Mock T."/>
            <person name="Mueller-Roeber B."/>
            <person name="Pagarete A."/>
            <person name="Parker M."/>
            <person name="Probert I."/>
            <person name="Quesneville H."/>
            <person name="Raines C."/>
            <person name="Rensing S.A."/>
            <person name="Riano-Pachon D.M."/>
            <person name="Richier S."/>
            <person name="Rokitta S."/>
            <person name="Shiraiwa Y."/>
            <person name="Soanes D.M."/>
            <person name="van der Giezen M."/>
            <person name="Wahlund T.M."/>
            <person name="Williams B."/>
            <person name="Wilson W."/>
            <person name="Wolfe G."/>
            <person name="Wurch L.L."/>
        </authorList>
    </citation>
    <scope>NUCLEOTIDE SEQUENCE</scope>
</reference>
<dbReference type="PANTHER" id="PTHR19359:SF14">
    <property type="entry name" value="CYTOCHROME B5 A"/>
    <property type="match status" value="1"/>
</dbReference>
<organism evidence="7 8">
    <name type="scientific">Emiliania huxleyi (strain CCMP1516)</name>
    <dbReference type="NCBI Taxonomy" id="280463"/>
    <lineage>
        <taxon>Eukaryota</taxon>
        <taxon>Haptista</taxon>
        <taxon>Haptophyta</taxon>
        <taxon>Prymnesiophyceae</taxon>
        <taxon>Isochrysidales</taxon>
        <taxon>Noelaerhabdaceae</taxon>
        <taxon>Emiliania</taxon>
    </lineage>
</organism>
<dbReference type="HOGENOM" id="CLU_102602_4_3_1"/>
<dbReference type="GeneID" id="17270011"/>
<dbReference type="InterPro" id="IPR036400">
    <property type="entry name" value="Cyt_B5-like_heme/steroid_sf"/>
</dbReference>
<keyword evidence="1 5" id="KW-0349">Heme</keyword>
<dbReference type="GO" id="GO:0020037">
    <property type="term" value="F:heme binding"/>
    <property type="evidence" value="ECO:0007669"/>
    <property type="project" value="UniProtKB-UniRule"/>
</dbReference>
<dbReference type="GO" id="GO:0016020">
    <property type="term" value="C:membrane"/>
    <property type="evidence" value="ECO:0007669"/>
    <property type="project" value="TreeGrafter"/>
</dbReference>
<dbReference type="Pfam" id="PF00173">
    <property type="entry name" value="Cyt-b5"/>
    <property type="match status" value="1"/>
</dbReference>
<keyword evidence="8" id="KW-1185">Reference proteome</keyword>
<evidence type="ECO:0000259" key="6">
    <source>
        <dbReference type="PROSITE" id="PS50255"/>
    </source>
</evidence>
<dbReference type="PROSITE" id="PS50255">
    <property type="entry name" value="CYTOCHROME_B5_2"/>
    <property type="match status" value="1"/>
</dbReference>
<evidence type="ECO:0000256" key="5">
    <source>
        <dbReference type="RuleBase" id="RU362121"/>
    </source>
</evidence>
<feature type="domain" description="Cytochrome b5 heme-binding" evidence="6">
    <location>
        <begin position="1"/>
        <end position="71"/>
    </location>
</feature>
<reference evidence="7" key="2">
    <citation type="submission" date="2024-10" db="UniProtKB">
        <authorList>
            <consortium name="EnsemblProtists"/>
        </authorList>
    </citation>
    <scope>IDENTIFICATION</scope>
</reference>
<evidence type="ECO:0000313" key="7">
    <source>
        <dbReference type="EnsemblProtists" id="EOD24465"/>
    </source>
</evidence>
<sequence length="75" mass="8171">SIVRQHASEFACWIVIGGRVLDATAYLGHHPGGGTIIQKLAGRDATRAYENARHSRAADLKLRDYDIGALGDLKR</sequence>
<dbReference type="SUPFAM" id="SSF55856">
    <property type="entry name" value="Cytochrome b5-like heme/steroid binding domain"/>
    <property type="match status" value="1"/>
</dbReference>
<dbReference type="eggNOG" id="KOG0537">
    <property type="taxonomic scope" value="Eukaryota"/>
</dbReference>
<dbReference type="InterPro" id="IPR018506">
    <property type="entry name" value="Cyt_B5_heme-BS"/>
</dbReference>
<dbReference type="InterPro" id="IPR050668">
    <property type="entry name" value="Cytochrome_b5"/>
</dbReference>
<evidence type="ECO:0000256" key="2">
    <source>
        <dbReference type="ARBA" id="ARBA00022723"/>
    </source>
</evidence>
<proteinExistence type="inferred from homology"/>
<dbReference type="EnsemblProtists" id="EOD24465">
    <property type="protein sequence ID" value="EOD24465"/>
    <property type="gene ID" value="EMIHUDRAFT_49134"/>
</dbReference>
<dbReference type="RefSeq" id="XP_005776894.1">
    <property type="nucleotide sequence ID" value="XM_005776837.1"/>
</dbReference>
<evidence type="ECO:0000313" key="8">
    <source>
        <dbReference type="Proteomes" id="UP000013827"/>
    </source>
</evidence>
<dbReference type="InterPro" id="IPR001199">
    <property type="entry name" value="Cyt_B5-like_heme/steroid-bd"/>
</dbReference>
<dbReference type="GO" id="GO:0046872">
    <property type="term" value="F:metal ion binding"/>
    <property type="evidence" value="ECO:0007669"/>
    <property type="project" value="UniProtKB-UniRule"/>
</dbReference>
<dbReference type="Proteomes" id="UP000013827">
    <property type="component" value="Unassembled WGS sequence"/>
</dbReference>
<evidence type="ECO:0000256" key="3">
    <source>
        <dbReference type="ARBA" id="ARBA00023004"/>
    </source>
</evidence>
<keyword evidence="3 5" id="KW-0408">Iron</keyword>
<evidence type="ECO:0000256" key="1">
    <source>
        <dbReference type="ARBA" id="ARBA00022617"/>
    </source>
</evidence>
<dbReference type="EnsemblProtists" id="EOD25645">
    <property type="protein sequence ID" value="EOD25645"/>
    <property type="gene ID" value="EMIHUDRAFT_49137"/>
</dbReference>
<accession>A0A0D3JLT0</accession>
<evidence type="ECO:0000256" key="4">
    <source>
        <dbReference type="ARBA" id="ARBA00038168"/>
    </source>
</evidence>
<dbReference type="STRING" id="2903.R1ECR8"/>
<dbReference type="PRINTS" id="PR00363">
    <property type="entry name" value="CYTOCHROMEB5"/>
</dbReference>
<dbReference type="RefSeq" id="XP_005778074.1">
    <property type="nucleotide sequence ID" value="XM_005778017.1"/>
</dbReference>
<dbReference type="SMART" id="SM01117">
    <property type="entry name" value="Cyt-b5"/>
    <property type="match status" value="1"/>
</dbReference>
<dbReference type="GeneID" id="17271190"/>
<comment type="similarity">
    <text evidence="4 5">Belongs to the cytochrome b5 family.</text>
</comment>
<dbReference type="KEGG" id="ehx:EMIHUDRAFT_49137"/>
<dbReference type="KEGG" id="ehx:EMIHUDRAFT_49134"/>
<keyword evidence="2 5" id="KW-0479">Metal-binding</keyword>